<dbReference type="OMA" id="QFACEDE"/>
<keyword evidence="4" id="KW-0346">Stress response</keyword>
<feature type="region of interest" description="Disordered" evidence="5">
    <location>
        <begin position="80"/>
        <end position="105"/>
    </location>
</feature>
<dbReference type="Pfam" id="PF00012">
    <property type="entry name" value="HSP70"/>
    <property type="match status" value="1"/>
</dbReference>
<feature type="compositionally biased region" description="Polar residues" evidence="5">
    <location>
        <begin position="87"/>
        <end position="99"/>
    </location>
</feature>
<sequence>IGAKNSLESYAFNMKSTVEDENVKTKISEDDRKKVIEQCNQAISWLENNQMADKEEFEHKQRELENLCCPIVSNLYQGGAGAARGSCRTQAGNATSTGPTVEEVD</sequence>
<evidence type="ECO:0000256" key="5">
    <source>
        <dbReference type="SAM" id="MobiDB-lite"/>
    </source>
</evidence>
<dbReference type="GO" id="GO:0140662">
    <property type="term" value="F:ATP-dependent protein folding chaperone"/>
    <property type="evidence" value="ECO:0007669"/>
    <property type="project" value="InterPro"/>
</dbReference>
<keyword evidence="2" id="KW-0547">Nucleotide-binding</keyword>
<dbReference type="EMBL" id="BEZZ01002312">
    <property type="protein sequence ID" value="GCC21573.1"/>
    <property type="molecule type" value="Genomic_DNA"/>
</dbReference>
<dbReference type="OrthoDB" id="2401965at2759"/>
<dbReference type="SUPFAM" id="SSF100934">
    <property type="entry name" value="Heat shock protein 70kD (HSP70), C-terminal subdomain"/>
    <property type="match status" value="1"/>
</dbReference>
<dbReference type="Gene3D" id="1.20.1270.10">
    <property type="match status" value="1"/>
</dbReference>
<evidence type="ECO:0000256" key="4">
    <source>
        <dbReference type="ARBA" id="ARBA00023016"/>
    </source>
</evidence>
<comment type="caution">
    <text evidence="6">The sequence shown here is derived from an EMBL/GenBank/DDBJ whole genome shotgun (WGS) entry which is preliminary data.</text>
</comment>
<feature type="non-terminal residue" evidence="6">
    <location>
        <position position="1"/>
    </location>
</feature>
<dbReference type="InterPro" id="IPR029048">
    <property type="entry name" value="HSP70_C_sf"/>
</dbReference>
<dbReference type="STRING" id="137246.A0A401RTV4"/>
<evidence type="ECO:0008006" key="8">
    <source>
        <dbReference type="Google" id="ProtNLM"/>
    </source>
</evidence>
<dbReference type="AlphaFoldDB" id="A0A401RTV4"/>
<organism evidence="6 7">
    <name type="scientific">Chiloscyllium punctatum</name>
    <name type="common">Brownbanded bambooshark</name>
    <name type="synonym">Hemiscyllium punctatum</name>
    <dbReference type="NCBI Taxonomy" id="137246"/>
    <lineage>
        <taxon>Eukaryota</taxon>
        <taxon>Metazoa</taxon>
        <taxon>Chordata</taxon>
        <taxon>Craniata</taxon>
        <taxon>Vertebrata</taxon>
        <taxon>Chondrichthyes</taxon>
        <taxon>Elasmobranchii</taxon>
        <taxon>Galeomorphii</taxon>
        <taxon>Galeoidea</taxon>
        <taxon>Orectolobiformes</taxon>
        <taxon>Hemiscylliidae</taxon>
        <taxon>Chiloscyllium</taxon>
    </lineage>
</organism>
<name>A0A401RTV4_CHIPU</name>
<keyword evidence="7" id="KW-1185">Reference proteome</keyword>
<dbReference type="InterPro" id="IPR013126">
    <property type="entry name" value="Hsp_70_fam"/>
</dbReference>
<dbReference type="Proteomes" id="UP000287033">
    <property type="component" value="Unassembled WGS sequence"/>
</dbReference>
<evidence type="ECO:0000313" key="7">
    <source>
        <dbReference type="Proteomes" id="UP000287033"/>
    </source>
</evidence>
<evidence type="ECO:0000256" key="1">
    <source>
        <dbReference type="ARBA" id="ARBA00007381"/>
    </source>
</evidence>
<evidence type="ECO:0000256" key="2">
    <source>
        <dbReference type="ARBA" id="ARBA00022741"/>
    </source>
</evidence>
<evidence type="ECO:0000313" key="6">
    <source>
        <dbReference type="EMBL" id="GCC21573.1"/>
    </source>
</evidence>
<comment type="similarity">
    <text evidence="1">Belongs to the heat shock protein 70 family.</text>
</comment>
<accession>A0A401RTV4</accession>
<keyword evidence="3" id="KW-0067">ATP-binding</keyword>
<dbReference type="FunFam" id="1.20.1270.10:FF:000010">
    <property type="entry name" value="Heat shock 70 kDa protein 2"/>
    <property type="match status" value="1"/>
</dbReference>
<proteinExistence type="inferred from homology"/>
<gene>
    <name evidence="6" type="ORF">chiPu_0020047</name>
</gene>
<dbReference type="GO" id="GO:0005524">
    <property type="term" value="F:ATP binding"/>
    <property type="evidence" value="ECO:0007669"/>
    <property type="project" value="UniProtKB-KW"/>
</dbReference>
<protein>
    <recommendedName>
        <fullName evidence="8">Heat shock protein 70</fullName>
    </recommendedName>
</protein>
<reference evidence="6 7" key="1">
    <citation type="journal article" date="2018" name="Nat. Ecol. Evol.">
        <title>Shark genomes provide insights into elasmobranch evolution and the origin of vertebrates.</title>
        <authorList>
            <person name="Hara Y"/>
            <person name="Yamaguchi K"/>
            <person name="Onimaru K"/>
            <person name="Kadota M"/>
            <person name="Koyanagi M"/>
            <person name="Keeley SD"/>
            <person name="Tatsumi K"/>
            <person name="Tanaka K"/>
            <person name="Motone F"/>
            <person name="Kageyama Y"/>
            <person name="Nozu R"/>
            <person name="Adachi N"/>
            <person name="Nishimura O"/>
            <person name="Nakagawa R"/>
            <person name="Tanegashima C"/>
            <person name="Kiyatake I"/>
            <person name="Matsumoto R"/>
            <person name="Murakumo K"/>
            <person name="Nishida K"/>
            <person name="Terakita A"/>
            <person name="Kuratani S"/>
            <person name="Sato K"/>
            <person name="Hyodo S Kuraku.S."/>
        </authorList>
    </citation>
    <scope>NUCLEOTIDE SEQUENCE [LARGE SCALE GENOMIC DNA]</scope>
</reference>
<evidence type="ECO:0000256" key="3">
    <source>
        <dbReference type="ARBA" id="ARBA00022840"/>
    </source>
</evidence>